<protein>
    <recommendedName>
        <fullName evidence="3">DUF3168 domain-containing protein</fullName>
    </recommendedName>
</protein>
<accession>A0ABV7C3F5</accession>
<evidence type="ECO:0000313" key="1">
    <source>
        <dbReference type="EMBL" id="MFC3002905.1"/>
    </source>
</evidence>
<comment type="caution">
    <text evidence="1">The sequence shown here is derived from an EMBL/GenBank/DDBJ whole genome shotgun (WGS) entry which is preliminary data.</text>
</comment>
<sequence length="154" mass="16104">MPTPILTLLADEVGLRLAAARPDATLERSRRTDPGADEAMPILIYTTPVSLAVATEFQVPCESVWTADITVRGWADGGDELAAEAAVSQLANDVVEALVDEPLERPGGGDLTTGLELVGLSAALFQADESSRHCGSLEAVFRATVFAPAGRTSL</sequence>
<evidence type="ECO:0000313" key="2">
    <source>
        <dbReference type="Proteomes" id="UP001595420"/>
    </source>
</evidence>
<dbReference type="EMBL" id="JBHRSB010000008">
    <property type="protein sequence ID" value="MFC3002905.1"/>
    <property type="molecule type" value="Genomic_DNA"/>
</dbReference>
<name>A0ABV7C3F5_9PROT</name>
<proteinExistence type="predicted"/>
<dbReference type="RefSeq" id="WP_216839152.1">
    <property type="nucleotide sequence ID" value="NZ_JAFNJS010000008.1"/>
</dbReference>
<gene>
    <name evidence="1" type="ORF">ACFOD3_23605</name>
</gene>
<reference evidence="2" key="1">
    <citation type="journal article" date="2019" name="Int. J. Syst. Evol. Microbiol.">
        <title>The Global Catalogue of Microorganisms (GCM) 10K type strain sequencing project: providing services to taxonomists for standard genome sequencing and annotation.</title>
        <authorList>
            <consortium name="The Broad Institute Genomics Platform"/>
            <consortium name="The Broad Institute Genome Sequencing Center for Infectious Disease"/>
            <person name="Wu L."/>
            <person name="Ma J."/>
        </authorList>
    </citation>
    <scope>NUCLEOTIDE SEQUENCE [LARGE SCALE GENOMIC DNA]</scope>
    <source>
        <strain evidence="2">CGMCC 1.16855</strain>
    </source>
</reference>
<evidence type="ECO:0008006" key="3">
    <source>
        <dbReference type="Google" id="ProtNLM"/>
    </source>
</evidence>
<keyword evidence="2" id="KW-1185">Reference proteome</keyword>
<dbReference type="Proteomes" id="UP001595420">
    <property type="component" value="Unassembled WGS sequence"/>
</dbReference>
<organism evidence="1 2">
    <name type="scientific">Falsiroseomonas tokyonensis</name>
    <dbReference type="NCBI Taxonomy" id="430521"/>
    <lineage>
        <taxon>Bacteria</taxon>
        <taxon>Pseudomonadati</taxon>
        <taxon>Pseudomonadota</taxon>
        <taxon>Alphaproteobacteria</taxon>
        <taxon>Acetobacterales</taxon>
        <taxon>Roseomonadaceae</taxon>
        <taxon>Falsiroseomonas</taxon>
    </lineage>
</organism>